<keyword evidence="6" id="KW-1185">Reference proteome</keyword>
<comment type="caution">
    <text evidence="5">The sequence shown here is derived from an EMBL/GenBank/DDBJ whole genome shotgun (WGS) entry which is preliminary data.</text>
</comment>
<sequence>MTTMPMDLFSKQFHQSPYTYYKEIRDHHPFAKVKIHNGIAHSWMAFSYEAAEAVLRDERFIKDMRTVFPDDVTAENLTPIAHSMLFVDPPDHRRLRSLVQRGFTPKKIGRLRGRIEEIAQEQAALMHGKEQIEFIEAYAFPIPIIVICELLGIPSEDRLDFQRWSNVMVEVSDEPSFNEEFETAMHEFHHYLEQLLEAKRLQPKEDLLSELIQVEEGGDRLTVRELYGVIMLLIVAGHETTVNLIANGVLALLTHPDQFEQLKKDPSLTSQAIEELLRYNGPVEFSTDRWARESFEFMGQQVKKGDHVLVSLASADNDPNVFKEPEKLDITREKSPHLAFGKGIHFCLGAPLARLEGEIAIRVLLEAFPNLALDADLPELEWRQSLIIRGLKKLPIKLR</sequence>
<comment type="similarity">
    <text evidence="1 4">Belongs to the cytochrome P450 family.</text>
</comment>
<evidence type="ECO:0000256" key="4">
    <source>
        <dbReference type="RuleBase" id="RU000461"/>
    </source>
</evidence>
<keyword evidence="3 4" id="KW-0503">Monooxygenase</keyword>
<dbReference type="PRINTS" id="PR00359">
    <property type="entry name" value="BP450"/>
</dbReference>
<dbReference type="EMBL" id="JAFBCV010000006">
    <property type="protein sequence ID" value="MBM7838914.1"/>
    <property type="molecule type" value="Genomic_DNA"/>
</dbReference>
<keyword evidence="4" id="KW-0560">Oxidoreductase</keyword>
<keyword evidence="2 4" id="KW-0349">Heme</keyword>
<organism evidence="5 6">
    <name type="scientific">Shouchella xiaoxiensis</name>
    <dbReference type="NCBI Taxonomy" id="766895"/>
    <lineage>
        <taxon>Bacteria</taxon>
        <taxon>Bacillati</taxon>
        <taxon>Bacillota</taxon>
        <taxon>Bacilli</taxon>
        <taxon>Bacillales</taxon>
        <taxon>Bacillaceae</taxon>
        <taxon>Shouchella</taxon>
    </lineage>
</organism>
<dbReference type="RefSeq" id="WP_204466292.1">
    <property type="nucleotide sequence ID" value="NZ_JAFBCV010000006.1"/>
</dbReference>
<keyword evidence="4" id="KW-0408">Iron</keyword>
<dbReference type="CDD" id="cd11029">
    <property type="entry name" value="CYP107-like"/>
    <property type="match status" value="1"/>
</dbReference>
<evidence type="ECO:0000256" key="3">
    <source>
        <dbReference type="ARBA" id="ARBA00023033"/>
    </source>
</evidence>
<evidence type="ECO:0000313" key="6">
    <source>
        <dbReference type="Proteomes" id="UP001179280"/>
    </source>
</evidence>
<dbReference type="Pfam" id="PF00067">
    <property type="entry name" value="p450"/>
    <property type="match status" value="1"/>
</dbReference>
<dbReference type="Gene3D" id="1.10.630.10">
    <property type="entry name" value="Cytochrome P450"/>
    <property type="match status" value="1"/>
</dbReference>
<reference evidence="5" key="1">
    <citation type="submission" date="2021-01" db="EMBL/GenBank/DDBJ databases">
        <title>Genomic Encyclopedia of Type Strains, Phase IV (KMG-IV): sequencing the most valuable type-strain genomes for metagenomic binning, comparative biology and taxonomic classification.</title>
        <authorList>
            <person name="Goeker M."/>
        </authorList>
    </citation>
    <scope>NUCLEOTIDE SEQUENCE</scope>
    <source>
        <strain evidence="5">DSM 21943</strain>
    </source>
</reference>
<dbReference type="InterPro" id="IPR001128">
    <property type="entry name" value="Cyt_P450"/>
</dbReference>
<dbReference type="PROSITE" id="PS00086">
    <property type="entry name" value="CYTOCHROME_P450"/>
    <property type="match status" value="1"/>
</dbReference>
<dbReference type="InterPro" id="IPR036396">
    <property type="entry name" value="Cyt_P450_sf"/>
</dbReference>
<dbReference type="InterPro" id="IPR017972">
    <property type="entry name" value="Cyt_P450_CS"/>
</dbReference>
<evidence type="ECO:0000313" key="5">
    <source>
        <dbReference type="EMBL" id="MBM7838914.1"/>
    </source>
</evidence>
<dbReference type="PANTHER" id="PTHR46696:SF1">
    <property type="entry name" value="CYTOCHROME P450 YJIB-RELATED"/>
    <property type="match status" value="1"/>
</dbReference>
<proteinExistence type="inferred from homology"/>
<dbReference type="Proteomes" id="UP001179280">
    <property type="component" value="Unassembled WGS sequence"/>
</dbReference>
<evidence type="ECO:0000256" key="1">
    <source>
        <dbReference type="ARBA" id="ARBA00010617"/>
    </source>
</evidence>
<accession>A0ABS2SWT1</accession>
<dbReference type="InterPro" id="IPR002397">
    <property type="entry name" value="Cyt_P450_B"/>
</dbReference>
<name>A0ABS2SWT1_9BACI</name>
<evidence type="ECO:0000256" key="2">
    <source>
        <dbReference type="ARBA" id="ARBA00022617"/>
    </source>
</evidence>
<keyword evidence="4" id="KW-0479">Metal-binding</keyword>
<dbReference type="PANTHER" id="PTHR46696">
    <property type="entry name" value="P450, PUTATIVE (EUROFUNG)-RELATED"/>
    <property type="match status" value="1"/>
</dbReference>
<gene>
    <name evidence="5" type="ORF">JOC54_002184</name>
</gene>
<protein>
    <submittedName>
        <fullName evidence="5">Cytochrome P450</fullName>
    </submittedName>
</protein>
<dbReference type="SUPFAM" id="SSF48264">
    <property type="entry name" value="Cytochrome P450"/>
    <property type="match status" value="1"/>
</dbReference>